<dbReference type="AlphaFoldDB" id="A0A6B0S050"/>
<evidence type="ECO:0000313" key="2">
    <source>
        <dbReference type="EMBL" id="MXQ93614.1"/>
    </source>
</evidence>
<evidence type="ECO:0000256" key="1">
    <source>
        <dbReference type="SAM" id="MobiDB-lite"/>
    </source>
</evidence>
<protein>
    <submittedName>
        <fullName evidence="2">Uncharacterized protein</fullName>
    </submittedName>
</protein>
<proteinExistence type="predicted"/>
<evidence type="ECO:0000313" key="3">
    <source>
        <dbReference type="Proteomes" id="UP000322234"/>
    </source>
</evidence>
<accession>A0A6B0S050</accession>
<reference evidence="2" key="1">
    <citation type="submission" date="2019-10" db="EMBL/GenBank/DDBJ databases">
        <title>The sequence and de novo assembly of the wild yak genome.</title>
        <authorList>
            <person name="Liu Y."/>
        </authorList>
    </citation>
    <scope>NUCLEOTIDE SEQUENCE [LARGE SCALE GENOMIC DNA]</scope>
    <source>
        <strain evidence="2">WY2019</strain>
    </source>
</reference>
<gene>
    <name evidence="2" type="ORF">E5288_WYG022343</name>
</gene>
<dbReference type="EMBL" id="VBQZ03000096">
    <property type="protein sequence ID" value="MXQ93614.1"/>
    <property type="molecule type" value="Genomic_DNA"/>
</dbReference>
<comment type="caution">
    <text evidence="2">The sequence shown here is derived from an EMBL/GenBank/DDBJ whole genome shotgun (WGS) entry which is preliminary data.</text>
</comment>
<sequence>MRSVGPAVPTSPAFCRPPPSPACSEKPLAAAHSQGPSQHRNPKLTQNDCVHLVLRPALRPQTLTGNGEG</sequence>
<feature type="compositionally biased region" description="Polar residues" evidence="1">
    <location>
        <begin position="34"/>
        <end position="47"/>
    </location>
</feature>
<keyword evidence="3" id="KW-1185">Reference proteome</keyword>
<dbReference type="Proteomes" id="UP000322234">
    <property type="component" value="Unassembled WGS sequence"/>
</dbReference>
<feature type="region of interest" description="Disordered" evidence="1">
    <location>
        <begin position="1"/>
        <end position="47"/>
    </location>
</feature>
<name>A0A6B0S050_9CETA</name>
<organism evidence="2 3">
    <name type="scientific">Bos mutus</name>
    <name type="common">wild yak</name>
    <dbReference type="NCBI Taxonomy" id="72004"/>
    <lineage>
        <taxon>Eukaryota</taxon>
        <taxon>Metazoa</taxon>
        <taxon>Chordata</taxon>
        <taxon>Craniata</taxon>
        <taxon>Vertebrata</taxon>
        <taxon>Euteleostomi</taxon>
        <taxon>Mammalia</taxon>
        <taxon>Eutheria</taxon>
        <taxon>Laurasiatheria</taxon>
        <taxon>Artiodactyla</taxon>
        <taxon>Ruminantia</taxon>
        <taxon>Pecora</taxon>
        <taxon>Bovidae</taxon>
        <taxon>Bovinae</taxon>
        <taxon>Bos</taxon>
    </lineage>
</organism>